<accession>A0ABR1KQF2</accession>
<feature type="compositionally biased region" description="Polar residues" evidence="1">
    <location>
        <begin position="550"/>
        <end position="575"/>
    </location>
</feature>
<feature type="compositionally biased region" description="Pro residues" evidence="1">
    <location>
        <begin position="357"/>
        <end position="369"/>
    </location>
</feature>
<feature type="region of interest" description="Disordered" evidence="1">
    <location>
        <begin position="24"/>
        <end position="272"/>
    </location>
</feature>
<proteinExistence type="predicted"/>
<name>A0ABR1KQF2_9PEZI</name>
<organism evidence="2 3">
    <name type="scientific">Phyllosticta citriasiana</name>
    <dbReference type="NCBI Taxonomy" id="595635"/>
    <lineage>
        <taxon>Eukaryota</taxon>
        <taxon>Fungi</taxon>
        <taxon>Dikarya</taxon>
        <taxon>Ascomycota</taxon>
        <taxon>Pezizomycotina</taxon>
        <taxon>Dothideomycetes</taxon>
        <taxon>Dothideomycetes incertae sedis</taxon>
        <taxon>Botryosphaeriales</taxon>
        <taxon>Phyllostictaceae</taxon>
        <taxon>Phyllosticta</taxon>
    </lineage>
</organism>
<dbReference type="Proteomes" id="UP001363622">
    <property type="component" value="Unassembled WGS sequence"/>
</dbReference>
<feature type="compositionally biased region" description="Polar residues" evidence="1">
    <location>
        <begin position="629"/>
        <end position="641"/>
    </location>
</feature>
<feature type="compositionally biased region" description="Low complexity" evidence="1">
    <location>
        <begin position="810"/>
        <end position="823"/>
    </location>
</feature>
<feature type="compositionally biased region" description="Polar residues" evidence="1">
    <location>
        <begin position="45"/>
        <end position="64"/>
    </location>
</feature>
<feature type="compositionally biased region" description="Basic and acidic residues" evidence="1">
    <location>
        <begin position="881"/>
        <end position="893"/>
    </location>
</feature>
<feature type="compositionally biased region" description="Low complexity" evidence="1">
    <location>
        <begin position="65"/>
        <end position="83"/>
    </location>
</feature>
<gene>
    <name evidence="2" type="ORF">IWZ03DRAFT_162254</name>
</gene>
<comment type="caution">
    <text evidence="2">The sequence shown here is derived from an EMBL/GenBank/DDBJ whole genome shotgun (WGS) entry which is preliminary data.</text>
</comment>
<feature type="compositionally biased region" description="Polar residues" evidence="1">
    <location>
        <begin position="372"/>
        <end position="390"/>
    </location>
</feature>
<evidence type="ECO:0000313" key="3">
    <source>
        <dbReference type="Proteomes" id="UP001363622"/>
    </source>
</evidence>
<feature type="compositionally biased region" description="Polar residues" evidence="1">
    <location>
        <begin position="783"/>
        <end position="802"/>
    </location>
</feature>
<protein>
    <submittedName>
        <fullName evidence="2">Uncharacterized protein</fullName>
    </submittedName>
</protein>
<feature type="compositionally biased region" description="Polar residues" evidence="1">
    <location>
        <begin position="109"/>
        <end position="127"/>
    </location>
</feature>
<reference evidence="2 3" key="1">
    <citation type="submission" date="2024-04" db="EMBL/GenBank/DDBJ databases">
        <title>Phyllosticta paracitricarpa is synonymous to the EU quarantine fungus P. citricarpa based on phylogenomic analyses.</title>
        <authorList>
            <consortium name="Lawrence Berkeley National Laboratory"/>
            <person name="Van Ingen-Buijs V.A."/>
            <person name="Van Westerhoven A.C."/>
            <person name="Haridas S."/>
            <person name="Skiadas P."/>
            <person name="Martin F."/>
            <person name="Groenewald J.Z."/>
            <person name="Crous P.W."/>
            <person name="Seidl M.F."/>
        </authorList>
    </citation>
    <scope>NUCLEOTIDE SEQUENCE [LARGE SCALE GENOMIC DNA]</scope>
    <source>
        <strain evidence="2 3">CBS 123371</strain>
    </source>
</reference>
<feature type="compositionally biased region" description="Low complexity" evidence="1">
    <location>
        <begin position="163"/>
        <end position="179"/>
    </location>
</feature>
<feature type="region of interest" description="Disordered" evidence="1">
    <location>
        <begin position="308"/>
        <end position="642"/>
    </location>
</feature>
<feature type="compositionally biased region" description="Basic and acidic residues" evidence="1">
    <location>
        <begin position="241"/>
        <end position="255"/>
    </location>
</feature>
<feature type="compositionally biased region" description="Polar residues" evidence="1">
    <location>
        <begin position="758"/>
        <end position="771"/>
    </location>
</feature>
<dbReference type="EMBL" id="JBBPHU010000004">
    <property type="protein sequence ID" value="KAK7519022.1"/>
    <property type="molecule type" value="Genomic_DNA"/>
</dbReference>
<evidence type="ECO:0000256" key="1">
    <source>
        <dbReference type="SAM" id="MobiDB-lite"/>
    </source>
</evidence>
<feature type="compositionally biased region" description="Basic and acidic residues" evidence="1">
    <location>
        <begin position="475"/>
        <end position="494"/>
    </location>
</feature>
<evidence type="ECO:0000313" key="2">
    <source>
        <dbReference type="EMBL" id="KAK7519022.1"/>
    </source>
</evidence>
<feature type="compositionally biased region" description="Polar residues" evidence="1">
    <location>
        <begin position="910"/>
        <end position="930"/>
    </location>
</feature>
<feature type="region of interest" description="Disordered" evidence="1">
    <location>
        <begin position="910"/>
        <end position="966"/>
    </location>
</feature>
<feature type="region of interest" description="Disordered" evidence="1">
    <location>
        <begin position="757"/>
        <end position="893"/>
    </location>
</feature>
<keyword evidence="3" id="KW-1185">Reference proteome</keyword>
<feature type="compositionally biased region" description="Basic and acidic residues" evidence="1">
    <location>
        <begin position="598"/>
        <end position="609"/>
    </location>
</feature>
<sequence>MSSNVPVTLPPLAPGVSPAIVQAVLRPTPSSGSAPQRRVAVSPPALTTNGLFGSQQQQGTPSLQTSVSATTPSSTPFSPMFASNRGASLHNSAAPSSASRGTSPMAHRATSTLGSYNPQAWSRSGPVSGQYVPHSASSMMRGTVDASGMEANLPSPPPPYSPNPRQSLSLSVNPSPVLSGGAFPAPQASAPRTGLPDQGSSITGPLSVRPGGHYRPTGASEALTSSPALVSAAFPPPPPRNGRDRSSSRPKDRNPRFSFSALRNRGGPSEQSVSLNAIDSLQHQTTEALLRTPALNTGANIMPNELASPQRQAPWSPDSVGRPPASRRAASTGAIGTSIRNEEHISQTRAPAWEPGMPLPPPPPGPPPSGARSQSTNRAAELSSRVSTAELSMPEARRPHRHASTLGPIPPTPADWTEEEARDRSRSPYSRALRITTPDPHQPEQNIAPDEIQTAHPATSGSRGGLDRQPALRDPSARGIRERRSESRAARERASGIQTAVEPSNNPWFAAMEPTRPANLVLASNEGAISQRRKNKLPTPKSGRDFYSPASGQPSAKSSKSFGDLPQSSHSTPRQTPHRLITCPSAFGVSAPTPPFSPRKEGLEREPRSKTAPAQSLKTLPTSPPHSAPMNSTMLSLSTPQDRPLSHILHTPNDNVPMPVPLMPSRPSSSASVPASASKSIGSGRPTDQEMFATAALERHRSFTERETAAATDQERLELFADFIVNESRLRRDRYSGAFEAMASDILDLTRDMWRSYKTPSTGRRSTTPNMSLDRPTERKDSISSSVSETQSYASISTSSPEYSPHPQISASESPLSISSAASHGGSPRFQPGRARGDSQGGWQPCLSPIPSMAVSTVPDEENSRGRSASRWWEGSIDGSNGKDRIKLERSKRESKYMGVALSDFAEGQDSFQPEASLPGPSNTATQWLGGSQYPPEKIEAPPSSSPSQWEFHGLSSAPSTPDPRKLDVSRLVTLPPPYPRHHPAVNNNHPDLAPIRANLRSFHELEDAKQIKEIYATASSALRERGSQGEKARRAELREEISDKIRAGEMTFADAAKAEAEFEVTEAQITQRRVQQEFDMFQKDVMTPLHALLSEKVRKATACIEHVRSGLCNDAQMASPNQSLEEGDNQPEILEKLTLLKWLFEARENLHKDLFELEGQRNELYKTVVLTPYKAAGNHEKVREAEAFFYGDSSQRKRSFEKEALLRSENLLATIEQNVARGVEDQLSAFWDIAPGLLAVVQKVPERLGDAFQISIPAQEVAENPQYADFPLQYLFSLLVHARRSAYQFIESQTNLLCLLHEVKTAVMMANTRLFCTQRTQEGEDGAAVESETAAIRVDEEERLTLDLKEKVSTVEGQWSEALGKGLEGCMDRVKGFLEDRGGWDESLQE</sequence>
<feature type="region of interest" description="Disordered" evidence="1">
    <location>
        <begin position="664"/>
        <end position="687"/>
    </location>
</feature>
<feature type="compositionally biased region" description="Polar residues" evidence="1">
    <location>
        <begin position="85"/>
        <end position="102"/>
    </location>
</feature>
<feature type="compositionally biased region" description="Low complexity" evidence="1">
    <location>
        <begin position="665"/>
        <end position="680"/>
    </location>
</feature>
<feature type="compositionally biased region" description="Polar residues" evidence="1">
    <location>
        <begin position="612"/>
        <end position="621"/>
    </location>
</feature>